<gene>
    <name evidence="4" type="ORF">RIU57_25225</name>
</gene>
<organism evidence="4 5">
    <name type="scientific">Achromobacter aegrifaciens</name>
    <dbReference type="NCBI Taxonomy" id="1287736"/>
    <lineage>
        <taxon>Bacteria</taxon>
        <taxon>Pseudomonadati</taxon>
        <taxon>Pseudomonadota</taxon>
        <taxon>Betaproteobacteria</taxon>
        <taxon>Burkholderiales</taxon>
        <taxon>Alcaligenaceae</taxon>
        <taxon>Achromobacter</taxon>
    </lineage>
</organism>
<accession>A0ABU2DJY9</accession>
<reference evidence="5" key="1">
    <citation type="submission" date="2023-07" db="EMBL/GenBank/DDBJ databases">
        <title>Glyphosate-induced phosphonatase operons in soil bacteria of genus Achromobacter.</title>
        <authorList>
            <person name="Epiktetov D.O."/>
            <person name="Sviridov A.V."/>
            <person name="Tarlachkov S.V."/>
            <person name="Shushkova T.V."/>
            <person name="Toropygin I.Y."/>
            <person name="Leontievsky A."/>
        </authorList>
    </citation>
    <scope>NUCLEOTIDE SEQUENCE [LARGE SCALE GENOMIC DNA]</scope>
    <source>
        <strain evidence="5">Kg 16</strain>
    </source>
</reference>
<dbReference type="PANTHER" id="PTHR21660:SF1">
    <property type="entry name" value="ACYL-COENZYME A THIOESTERASE 13"/>
    <property type="match status" value="1"/>
</dbReference>
<comment type="caution">
    <text evidence="4">The sequence shown here is derived from an EMBL/GenBank/DDBJ whole genome shotgun (WGS) entry which is preliminary data.</text>
</comment>
<comment type="similarity">
    <text evidence="1">Belongs to the thioesterase PaaI family.</text>
</comment>
<dbReference type="SUPFAM" id="SSF54637">
    <property type="entry name" value="Thioesterase/thiol ester dehydrase-isomerase"/>
    <property type="match status" value="1"/>
</dbReference>
<dbReference type="InterPro" id="IPR039298">
    <property type="entry name" value="ACOT13"/>
</dbReference>
<name>A0ABU2DJY9_ACHAE</name>
<evidence type="ECO:0000259" key="3">
    <source>
        <dbReference type="Pfam" id="PF03061"/>
    </source>
</evidence>
<evidence type="ECO:0000313" key="5">
    <source>
        <dbReference type="Proteomes" id="UP001264156"/>
    </source>
</evidence>
<sequence>MSANPKALAPAATLDAAAIQARFDDSPFIAWLGLSVRDVNHEQGELTVLAPMRPEFERGAASGQWHGGPLAAVIDTVGDFAVGMLLGRGLPTINFRVDYLRPAVNTALTAVARVRRNGRSVAVADVDLYNDQGALVAIGRATYATLAQG</sequence>
<dbReference type="Gene3D" id="3.10.129.10">
    <property type="entry name" value="Hotdog Thioesterase"/>
    <property type="match status" value="1"/>
</dbReference>
<dbReference type="RefSeq" id="WP_310535611.1">
    <property type="nucleotide sequence ID" value="NZ_JAVKVN010000011.1"/>
</dbReference>
<dbReference type="InterPro" id="IPR006683">
    <property type="entry name" value="Thioestr_dom"/>
</dbReference>
<dbReference type="GO" id="GO:0016787">
    <property type="term" value="F:hydrolase activity"/>
    <property type="evidence" value="ECO:0007669"/>
    <property type="project" value="UniProtKB-KW"/>
</dbReference>
<dbReference type="Pfam" id="PF03061">
    <property type="entry name" value="4HBT"/>
    <property type="match status" value="1"/>
</dbReference>
<evidence type="ECO:0000256" key="2">
    <source>
        <dbReference type="ARBA" id="ARBA00022801"/>
    </source>
</evidence>
<dbReference type="InterPro" id="IPR029069">
    <property type="entry name" value="HotDog_dom_sf"/>
</dbReference>
<keyword evidence="5" id="KW-1185">Reference proteome</keyword>
<evidence type="ECO:0000256" key="1">
    <source>
        <dbReference type="ARBA" id="ARBA00008324"/>
    </source>
</evidence>
<proteinExistence type="inferred from homology"/>
<dbReference type="NCBIfam" id="TIGR00369">
    <property type="entry name" value="unchar_dom_1"/>
    <property type="match status" value="1"/>
</dbReference>
<feature type="domain" description="Thioesterase" evidence="3">
    <location>
        <begin position="63"/>
        <end position="136"/>
    </location>
</feature>
<dbReference type="PANTHER" id="PTHR21660">
    <property type="entry name" value="THIOESTERASE SUPERFAMILY MEMBER-RELATED"/>
    <property type="match status" value="1"/>
</dbReference>
<keyword evidence="2 4" id="KW-0378">Hydrolase</keyword>
<dbReference type="Proteomes" id="UP001264156">
    <property type="component" value="Unassembled WGS sequence"/>
</dbReference>
<dbReference type="InterPro" id="IPR003736">
    <property type="entry name" value="PAAI_dom"/>
</dbReference>
<dbReference type="EMBL" id="JAVKVN010000011">
    <property type="protein sequence ID" value="MDR7948446.1"/>
    <property type="molecule type" value="Genomic_DNA"/>
</dbReference>
<dbReference type="EC" id="3.1.2.-" evidence="4"/>
<protein>
    <submittedName>
        <fullName evidence="4">PaaI family thioesterase</fullName>
        <ecNumber evidence="4">3.1.2.-</ecNumber>
    </submittedName>
</protein>
<dbReference type="CDD" id="cd03443">
    <property type="entry name" value="PaaI_thioesterase"/>
    <property type="match status" value="1"/>
</dbReference>
<evidence type="ECO:0000313" key="4">
    <source>
        <dbReference type="EMBL" id="MDR7948446.1"/>
    </source>
</evidence>